<dbReference type="PANTHER" id="PTHR24012">
    <property type="entry name" value="RNA BINDING PROTEIN"/>
    <property type="match status" value="1"/>
</dbReference>
<keyword evidence="1" id="KW-0677">Repeat</keyword>
<feature type="region of interest" description="Disordered" evidence="6">
    <location>
        <begin position="13"/>
        <end position="163"/>
    </location>
</feature>
<dbReference type="InterPro" id="IPR035979">
    <property type="entry name" value="RBD_domain_sf"/>
</dbReference>
<dbReference type="Gene3D" id="3.30.70.330">
    <property type="match status" value="2"/>
</dbReference>
<accession>A0A1B6E0K0</accession>
<evidence type="ECO:0000256" key="3">
    <source>
        <dbReference type="ARBA" id="ARBA00037469"/>
    </source>
</evidence>
<evidence type="ECO:0000256" key="6">
    <source>
        <dbReference type="SAM" id="MobiDB-lite"/>
    </source>
</evidence>
<dbReference type="AlphaFoldDB" id="A0A1B6E0K0"/>
<feature type="compositionally biased region" description="Polar residues" evidence="6">
    <location>
        <begin position="107"/>
        <end position="123"/>
    </location>
</feature>
<feature type="compositionally biased region" description="Polar residues" evidence="6">
    <location>
        <begin position="38"/>
        <end position="48"/>
    </location>
</feature>
<gene>
    <name evidence="8" type="ORF">g.34281</name>
    <name evidence="9" type="ORF">g.34297</name>
</gene>
<feature type="compositionally biased region" description="Polar residues" evidence="6">
    <location>
        <begin position="154"/>
        <end position="163"/>
    </location>
</feature>
<evidence type="ECO:0000259" key="7">
    <source>
        <dbReference type="PROSITE" id="PS50102"/>
    </source>
</evidence>
<organism evidence="9">
    <name type="scientific">Clastoptera arizonana</name>
    <name type="common">Arizona spittle bug</name>
    <dbReference type="NCBI Taxonomy" id="38151"/>
    <lineage>
        <taxon>Eukaryota</taxon>
        <taxon>Metazoa</taxon>
        <taxon>Ecdysozoa</taxon>
        <taxon>Arthropoda</taxon>
        <taxon>Hexapoda</taxon>
        <taxon>Insecta</taxon>
        <taxon>Pterygota</taxon>
        <taxon>Neoptera</taxon>
        <taxon>Paraneoptera</taxon>
        <taxon>Hemiptera</taxon>
        <taxon>Auchenorrhyncha</taxon>
        <taxon>Cercopoidea</taxon>
        <taxon>Clastopteridae</taxon>
        <taxon>Clastoptera</taxon>
    </lineage>
</organism>
<name>A0A1B6E0K0_9HEMI</name>
<dbReference type="EMBL" id="GEDC01005836">
    <property type="protein sequence ID" value="JAS31462.1"/>
    <property type="molecule type" value="Transcribed_RNA"/>
</dbReference>
<feature type="domain" description="RRM" evidence="7">
    <location>
        <begin position="258"/>
        <end position="337"/>
    </location>
</feature>
<dbReference type="InterPro" id="IPR012677">
    <property type="entry name" value="Nucleotide-bd_a/b_plait_sf"/>
</dbReference>
<dbReference type="Pfam" id="PF00076">
    <property type="entry name" value="RRM_1"/>
    <property type="match status" value="2"/>
</dbReference>
<dbReference type="SUPFAM" id="SSF54928">
    <property type="entry name" value="RNA-binding domain, RBD"/>
    <property type="match status" value="2"/>
</dbReference>
<dbReference type="GO" id="GO:0003723">
    <property type="term" value="F:RNA binding"/>
    <property type="evidence" value="ECO:0007669"/>
    <property type="project" value="UniProtKB-UniRule"/>
</dbReference>
<keyword evidence="2 5" id="KW-0694">RNA-binding</keyword>
<dbReference type="FunFam" id="3.30.70.330:FF:000169">
    <property type="entry name" value="protein alan shepard isoform X4"/>
    <property type="match status" value="1"/>
</dbReference>
<evidence type="ECO:0000256" key="5">
    <source>
        <dbReference type="PROSITE-ProRule" id="PRU00176"/>
    </source>
</evidence>
<evidence type="ECO:0000256" key="4">
    <source>
        <dbReference type="ARBA" id="ARBA00039536"/>
    </source>
</evidence>
<feature type="region of interest" description="Disordered" evidence="6">
    <location>
        <begin position="504"/>
        <end position="533"/>
    </location>
</feature>
<dbReference type="InterPro" id="IPR000504">
    <property type="entry name" value="RRM_dom"/>
</dbReference>
<dbReference type="CDD" id="cd12243">
    <property type="entry name" value="RRM1_MSSP"/>
    <property type="match status" value="1"/>
</dbReference>
<reference evidence="9" key="1">
    <citation type="submission" date="2015-12" db="EMBL/GenBank/DDBJ databases">
        <title>De novo transcriptome assembly of four potential Pierce s Disease insect vectors from Arizona vineyards.</title>
        <authorList>
            <person name="Tassone E.E."/>
        </authorList>
    </citation>
    <scope>NUCLEOTIDE SEQUENCE</scope>
</reference>
<feature type="compositionally biased region" description="Low complexity" evidence="6">
    <location>
        <begin position="131"/>
        <end position="153"/>
    </location>
</feature>
<protein>
    <recommendedName>
        <fullName evidence="4">Protein alan shepard</fullName>
    </recommendedName>
</protein>
<feature type="domain" description="RRM" evidence="7">
    <location>
        <begin position="168"/>
        <end position="246"/>
    </location>
</feature>
<evidence type="ECO:0000256" key="1">
    <source>
        <dbReference type="ARBA" id="ARBA00022737"/>
    </source>
</evidence>
<sequence>MVPMQHSTLYATNAGYFRPPGTPTSATNIPHRPPRPVNANQSYTNGTNGPRAPASPYPNNANSGAAMKGAGPRPAVAPGTGTPYRTGVTWNANQPPYTPNPAPIRYTYTQAYNSQSSYGSQRVPTAASPANTNSSSSSNTGSQSGTMSTSLSNNAGGNQNSEQQLSKTNLYIRGLTQNTTDTDLVNMCLPFGQIISTKAILDKTTNKCRGYGFVDFESNACAENAVKALQAKGIQAQMAKVGITQLRSPASQQEQDPTNLYIANLPQGYKETDLDSLLNKYGQVVSTRILRDPEGNSKGVGFARMESKDKCEQIIQIFNGNSLPGSKDPLLVKFADGGQKKRSPFRNDNRMWREGSEVLYHFNFQQLQNNVGGHVAYDPTTLAQNGVATQHILPTTLPQYSRFSTQPISTYPIAGPWVPHSYVLQPTPTHMAPVDLTGYWLENQAPHTQQMMTPADPSAVSYASMMPQMTAHMSALQLGTPGSYIPSPHPAYPYFQPATSIIPTPMHITDNEHNSNTASPDDTYQPYQGQPQK</sequence>
<dbReference type="PROSITE" id="PS50102">
    <property type="entry name" value="RRM"/>
    <property type="match status" value="2"/>
</dbReference>
<comment type="function">
    <text evidence="3">Has a role in the perception of gravity.</text>
</comment>
<proteinExistence type="predicted"/>
<dbReference type="PRINTS" id="PR00961">
    <property type="entry name" value="HUDSXLRNA"/>
</dbReference>
<evidence type="ECO:0000313" key="9">
    <source>
        <dbReference type="EMBL" id="JAS31462.1"/>
    </source>
</evidence>
<dbReference type="SMART" id="SM00360">
    <property type="entry name" value="RRM"/>
    <property type="match status" value="2"/>
</dbReference>
<dbReference type="InterPro" id="IPR002343">
    <property type="entry name" value="Hud_Sxl_RNA"/>
</dbReference>
<dbReference type="EMBL" id="GEDC01024896">
    <property type="protein sequence ID" value="JAS12402.1"/>
    <property type="molecule type" value="Transcribed_RNA"/>
</dbReference>
<dbReference type="CDD" id="cd12244">
    <property type="entry name" value="RRM2_MSSP"/>
    <property type="match status" value="1"/>
</dbReference>
<evidence type="ECO:0000313" key="8">
    <source>
        <dbReference type="EMBL" id="JAS12402.1"/>
    </source>
</evidence>
<dbReference type="FunFam" id="3.30.70.330:FF:000012">
    <property type="entry name" value="RNA-binding motif, single-stranded-interacting protein 3 isoform 1"/>
    <property type="match status" value="1"/>
</dbReference>
<feature type="compositionally biased region" description="Polar residues" evidence="6">
    <location>
        <begin position="514"/>
        <end position="533"/>
    </location>
</feature>
<evidence type="ECO:0000256" key="2">
    <source>
        <dbReference type="ARBA" id="ARBA00022884"/>
    </source>
</evidence>
<dbReference type="GO" id="GO:1990904">
    <property type="term" value="C:ribonucleoprotein complex"/>
    <property type="evidence" value="ECO:0007669"/>
    <property type="project" value="InterPro"/>
</dbReference>